<sequence>MLLPPFLCTWITQLLACMGSSSGCLGCSTKRANNNVSDEPSKGLHIQGPTVKKHSISEDFWSTSTFEMENNGVQSQRSLSSISASTQTMDLGSGSSHNPPEFVNHGLSDFGIILIASESALLMSTLLGGTHRSQFAGILMFQAHEIMSLGYTWAF</sequence>
<feature type="chain" id="PRO_5044317668" evidence="1">
    <location>
        <begin position="24"/>
        <end position="155"/>
    </location>
</feature>
<evidence type="ECO:0000256" key="1">
    <source>
        <dbReference type="SAM" id="SignalP"/>
    </source>
</evidence>
<dbReference type="RefSeq" id="XP_039143185.1">
    <property type="nucleotide sequence ID" value="XM_039287251.1"/>
</dbReference>
<evidence type="ECO:0000313" key="3">
    <source>
        <dbReference type="RefSeq" id="XP_039143185.1"/>
    </source>
</evidence>
<keyword evidence="2" id="KW-1185">Reference proteome</keyword>
<dbReference type="PANTHER" id="PTHR33373">
    <property type="entry name" value="OS07G0479600 PROTEIN"/>
    <property type="match status" value="1"/>
</dbReference>
<dbReference type="PANTHER" id="PTHR33373:SF1">
    <property type="entry name" value="DUF4050 DOMAIN-CONTAINING PROTEIN"/>
    <property type="match status" value="1"/>
</dbReference>
<protein>
    <submittedName>
        <fullName evidence="3">Uncharacterized protein LOC120280402 isoform X3</fullName>
    </submittedName>
</protein>
<gene>
    <name evidence="3" type="primary">LOC120280402</name>
</gene>
<reference evidence="3" key="1">
    <citation type="submission" date="2025-08" db="UniProtKB">
        <authorList>
            <consortium name="RefSeq"/>
        </authorList>
    </citation>
    <scope>IDENTIFICATION</scope>
</reference>
<dbReference type="AlphaFoldDB" id="A0AB40CTG2"/>
<feature type="signal peptide" evidence="1">
    <location>
        <begin position="1"/>
        <end position="23"/>
    </location>
</feature>
<dbReference type="GeneID" id="120280402"/>
<evidence type="ECO:0000313" key="2">
    <source>
        <dbReference type="Proteomes" id="UP001515500"/>
    </source>
</evidence>
<keyword evidence="1" id="KW-0732">Signal</keyword>
<proteinExistence type="predicted"/>
<accession>A0AB40CTG2</accession>
<name>A0AB40CTG2_DIOCR</name>
<dbReference type="Proteomes" id="UP001515500">
    <property type="component" value="Chromosome 17"/>
</dbReference>
<organism evidence="2 3">
    <name type="scientific">Dioscorea cayennensis subsp. rotundata</name>
    <name type="common">White Guinea yam</name>
    <name type="synonym">Dioscorea rotundata</name>
    <dbReference type="NCBI Taxonomy" id="55577"/>
    <lineage>
        <taxon>Eukaryota</taxon>
        <taxon>Viridiplantae</taxon>
        <taxon>Streptophyta</taxon>
        <taxon>Embryophyta</taxon>
        <taxon>Tracheophyta</taxon>
        <taxon>Spermatophyta</taxon>
        <taxon>Magnoliopsida</taxon>
        <taxon>Liliopsida</taxon>
        <taxon>Dioscoreales</taxon>
        <taxon>Dioscoreaceae</taxon>
        <taxon>Dioscorea</taxon>
    </lineage>
</organism>